<comment type="similarity">
    <text evidence="2">Belongs to the CcmC/CycZ/HelC family.</text>
</comment>
<evidence type="ECO:0000256" key="7">
    <source>
        <dbReference type="ARBA" id="ARBA00023136"/>
    </source>
</evidence>
<dbReference type="HOGENOM" id="CLU_066538_1_0_11"/>
<evidence type="ECO:0000256" key="3">
    <source>
        <dbReference type="ARBA" id="ARBA00016463"/>
    </source>
</evidence>
<dbReference type="eggNOG" id="COG0755">
    <property type="taxonomic scope" value="Bacteria"/>
</dbReference>
<keyword evidence="4 9" id="KW-0812">Transmembrane</keyword>
<feature type="transmembrane region" description="Helical" evidence="9">
    <location>
        <begin position="9"/>
        <end position="28"/>
    </location>
</feature>
<feature type="transmembrane region" description="Helical" evidence="9">
    <location>
        <begin position="75"/>
        <end position="99"/>
    </location>
</feature>
<evidence type="ECO:0000313" key="12">
    <source>
        <dbReference type="Proteomes" id="UP000008229"/>
    </source>
</evidence>
<evidence type="ECO:0000256" key="4">
    <source>
        <dbReference type="ARBA" id="ARBA00022692"/>
    </source>
</evidence>
<comment type="subcellular location">
    <subcellularLocation>
        <location evidence="1">Membrane</location>
        <topology evidence="1">Multi-pass membrane protein</topology>
    </subcellularLocation>
</comment>
<dbReference type="InterPro" id="IPR002541">
    <property type="entry name" value="Cyt_c_assembly"/>
</dbReference>
<dbReference type="RefSeq" id="WP_012937327.1">
    <property type="nucleotide sequence ID" value="NC_013739.1"/>
</dbReference>
<feature type="region of interest" description="Disordered" evidence="8">
    <location>
        <begin position="235"/>
        <end position="265"/>
    </location>
</feature>
<dbReference type="GO" id="GO:0020037">
    <property type="term" value="F:heme binding"/>
    <property type="evidence" value="ECO:0007669"/>
    <property type="project" value="InterPro"/>
</dbReference>
<dbReference type="STRING" id="469383.Cwoe_5876"/>
<reference evidence="12" key="2">
    <citation type="submission" date="2010-01" db="EMBL/GenBank/DDBJ databases">
        <title>The complete genome of Conexibacter woesei DSM 14684.</title>
        <authorList>
            <consortium name="US DOE Joint Genome Institute (JGI-PGF)"/>
            <person name="Lucas S."/>
            <person name="Copeland A."/>
            <person name="Lapidus A."/>
            <person name="Glavina del Rio T."/>
            <person name="Dalin E."/>
            <person name="Tice H."/>
            <person name="Bruce D."/>
            <person name="Goodwin L."/>
            <person name="Pitluck S."/>
            <person name="Kyrpides N."/>
            <person name="Mavromatis K."/>
            <person name="Ivanova N."/>
            <person name="Mikhailova N."/>
            <person name="Chertkov O."/>
            <person name="Brettin T."/>
            <person name="Detter J.C."/>
            <person name="Han C."/>
            <person name="Larimer F."/>
            <person name="Land M."/>
            <person name="Hauser L."/>
            <person name="Markowitz V."/>
            <person name="Cheng J.-F."/>
            <person name="Hugenholtz P."/>
            <person name="Woyke T."/>
            <person name="Wu D."/>
            <person name="Pukall R."/>
            <person name="Steenblock K."/>
            <person name="Schneider S."/>
            <person name="Klenk H.-P."/>
            <person name="Eisen J.A."/>
        </authorList>
    </citation>
    <scope>NUCLEOTIDE SEQUENCE [LARGE SCALE GENOMIC DNA]</scope>
    <source>
        <strain evidence="12">DSM 14684 / CIP 108061 / JCM 11494 / NBRC 100937 / ID131577</strain>
    </source>
</reference>
<dbReference type="GO" id="GO:0017004">
    <property type="term" value="P:cytochrome complex assembly"/>
    <property type="evidence" value="ECO:0007669"/>
    <property type="project" value="UniProtKB-KW"/>
</dbReference>
<dbReference type="AlphaFoldDB" id="D3F2Z5"/>
<keyword evidence="6 9" id="KW-1133">Transmembrane helix</keyword>
<accession>D3F2Z5</accession>
<evidence type="ECO:0000256" key="9">
    <source>
        <dbReference type="SAM" id="Phobius"/>
    </source>
</evidence>
<dbReference type="GO" id="GO:0005886">
    <property type="term" value="C:plasma membrane"/>
    <property type="evidence" value="ECO:0007669"/>
    <property type="project" value="TreeGrafter"/>
</dbReference>
<dbReference type="InterPro" id="IPR045062">
    <property type="entry name" value="Cyt_c_biogenesis_CcsA/CcmC"/>
</dbReference>
<dbReference type="Proteomes" id="UP000008229">
    <property type="component" value="Chromosome"/>
</dbReference>
<feature type="domain" description="Cytochrome c assembly protein" evidence="10">
    <location>
        <begin position="11"/>
        <end position="170"/>
    </location>
</feature>
<dbReference type="PANTHER" id="PTHR30071:SF1">
    <property type="entry name" value="CYTOCHROME B_B6 PROTEIN-RELATED"/>
    <property type="match status" value="1"/>
</dbReference>
<evidence type="ECO:0000256" key="8">
    <source>
        <dbReference type="SAM" id="MobiDB-lite"/>
    </source>
</evidence>
<dbReference type="GO" id="GO:0015232">
    <property type="term" value="F:heme transmembrane transporter activity"/>
    <property type="evidence" value="ECO:0007669"/>
    <property type="project" value="InterPro"/>
</dbReference>
<dbReference type="EMBL" id="CP001854">
    <property type="protein sequence ID" value="ADB54276.1"/>
    <property type="molecule type" value="Genomic_DNA"/>
</dbReference>
<organism evidence="11 12">
    <name type="scientific">Conexibacter woesei (strain DSM 14684 / CCUG 47730 / CIP 108061 / JCM 11494 / NBRC 100937 / ID131577)</name>
    <dbReference type="NCBI Taxonomy" id="469383"/>
    <lineage>
        <taxon>Bacteria</taxon>
        <taxon>Bacillati</taxon>
        <taxon>Actinomycetota</taxon>
        <taxon>Thermoleophilia</taxon>
        <taxon>Solirubrobacterales</taxon>
        <taxon>Conexibacteraceae</taxon>
        <taxon>Conexibacter</taxon>
    </lineage>
</organism>
<evidence type="ECO:0000256" key="5">
    <source>
        <dbReference type="ARBA" id="ARBA00022748"/>
    </source>
</evidence>
<protein>
    <recommendedName>
        <fullName evidence="3">Heme exporter protein C</fullName>
    </recommendedName>
</protein>
<dbReference type="PRINTS" id="PR01386">
    <property type="entry name" value="CCMCBIOGNSIS"/>
</dbReference>
<name>D3F2Z5_CONWI</name>
<reference evidence="11 12" key="1">
    <citation type="journal article" date="2010" name="Stand. Genomic Sci.">
        <title>Complete genome sequence of Conexibacter woesei type strain (ID131577).</title>
        <authorList>
            <person name="Pukall R."/>
            <person name="Lapidus A."/>
            <person name="Glavina Del Rio T."/>
            <person name="Copeland A."/>
            <person name="Tice H."/>
            <person name="Cheng J.-F."/>
            <person name="Lucas S."/>
            <person name="Chen F."/>
            <person name="Nolan M."/>
            <person name="Bruce D."/>
            <person name="Goodwin L."/>
            <person name="Pitluck S."/>
            <person name="Mavromatis K."/>
            <person name="Ivanova N."/>
            <person name="Ovchinnikova G."/>
            <person name="Pati A."/>
            <person name="Chen A."/>
            <person name="Palaniappan K."/>
            <person name="Land M."/>
            <person name="Hauser L."/>
            <person name="Chang Y.-J."/>
            <person name="Jeffries C.D."/>
            <person name="Chain P."/>
            <person name="Meincke L."/>
            <person name="Sims D."/>
            <person name="Brettin T."/>
            <person name="Detter J.C."/>
            <person name="Rohde M."/>
            <person name="Goeker M."/>
            <person name="Bristow J."/>
            <person name="Eisen J.A."/>
            <person name="Markowitz V."/>
            <person name="Kyrpides N.C."/>
            <person name="Klenk H.-P."/>
            <person name="Hugenholtz P."/>
        </authorList>
    </citation>
    <scope>NUCLEOTIDE SEQUENCE [LARGE SCALE GENOMIC DNA]</scope>
    <source>
        <strain evidence="12">DSM 14684 / CIP 108061 / JCM 11494 / NBRC 100937 / ID131577</strain>
    </source>
</reference>
<evidence type="ECO:0000256" key="2">
    <source>
        <dbReference type="ARBA" id="ARBA00005840"/>
    </source>
</evidence>
<dbReference type="PANTHER" id="PTHR30071">
    <property type="entry name" value="HEME EXPORTER PROTEIN C"/>
    <property type="match status" value="1"/>
</dbReference>
<evidence type="ECO:0000313" key="11">
    <source>
        <dbReference type="EMBL" id="ADB54276.1"/>
    </source>
</evidence>
<evidence type="ECO:0000259" key="10">
    <source>
        <dbReference type="Pfam" id="PF01578"/>
    </source>
</evidence>
<proteinExistence type="inferred from homology"/>
<evidence type="ECO:0000256" key="1">
    <source>
        <dbReference type="ARBA" id="ARBA00004141"/>
    </source>
</evidence>
<dbReference type="OrthoDB" id="9778550at2"/>
<feature type="transmembrane region" description="Helical" evidence="9">
    <location>
        <begin position="40"/>
        <end position="63"/>
    </location>
</feature>
<feature type="transmembrane region" description="Helical" evidence="9">
    <location>
        <begin position="146"/>
        <end position="165"/>
    </location>
</feature>
<dbReference type="InterPro" id="IPR003557">
    <property type="entry name" value="Cyt_c_biogenesis_CcmC"/>
</dbReference>
<feature type="transmembrane region" description="Helical" evidence="9">
    <location>
        <begin position="185"/>
        <end position="204"/>
    </location>
</feature>
<keyword evidence="12" id="KW-1185">Reference proteome</keyword>
<gene>
    <name evidence="11" type="ordered locus">Cwoe_5876</name>
</gene>
<evidence type="ECO:0000256" key="6">
    <source>
        <dbReference type="ARBA" id="ARBA00022989"/>
    </source>
</evidence>
<dbReference type="KEGG" id="cwo:Cwoe_5876"/>
<keyword evidence="7 9" id="KW-0472">Membrane</keyword>
<dbReference type="Pfam" id="PF01578">
    <property type="entry name" value="Cytochrom_C_asm"/>
    <property type="match status" value="1"/>
</dbReference>
<feature type="transmembrane region" description="Helical" evidence="9">
    <location>
        <begin position="105"/>
        <end position="125"/>
    </location>
</feature>
<sequence length="265" mass="29392" precursor="true">MYGKGLRALTLAALAALTVTFALVVFYAPNDADQGFIQKIFYLHVPVAIITLIAYVVAGVFAFKHLRSDDRRWDLRSYVVIHIALIFNVIGLISGAIWAKASWGHWWVWDEPTLVSFLIVFLLYATYQPLRFSIEDPERQARYASVFAIMAGAFVPLNFMAVRMASSLVHPRTFATADGGMPGQMMFVFLVSLVAMGLLFVLMVKYEITQKNATWQLRALRRRLLGDDAVAPLGRSAAPTIAPDDQPNGRSAPKAPSPGREEIAT</sequence>
<keyword evidence="5" id="KW-0201">Cytochrome c-type biogenesis</keyword>